<evidence type="ECO:0000259" key="11">
    <source>
        <dbReference type="Pfam" id="PF02449"/>
    </source>
</evidence>
<evidence type="ECO:0000256" key="7">
    <source>
        <dbReference type="PIRSR" id="PIRSR001084-1"/>
    </source>
</evidence>
<accession>A0A2W2CPC3</accession>
<organism evidence="14 15">
    <name type="scientific">Micromonospora endophytica</name>
    <dbReference type="NCBI Taxonomy" id="515350"/>
    <lineage>
        <taxon>Bacteria</taxon>
        <taxon>Bacillati</taxon>
        <taxon>Actinomycetota</taxon>
        <taxon>Actinomycetes</taxon>
        <taxon>Micromonosporales</taxon>
        <taxon>Micromonosporaceae</taxon>
        <taxon>Micromonospora</taxon>
    </lineage>
</organism>
<protein>
    <recommendedName>
        <fullName evidence="3 6">Beta-galactosidase</fullName>
        <shortName evidence="6">Beta-gal</shortName>
        <ecNumber evidence="3 6">3.2.1.23</ecNumber>
    </recommendedName>
</protein>
<evidence type="ECO:0000256" key="2">
    <source>
        <dbReference type="ARBA" id="ARBA00005940"/>
    </source>
</evidence>
<dbReference type="Gene3D" id="2.60.40.1180">
    <property type="entry name" value="Golgi alpha-mannosidase II"/>
    <property type="match status" value="1"/>
</dbReference>
<gene>
    <name evidence="14" type="ORF">C1I93_26905</name>
</gene>
<dbReference type="GO" id="GO:0006012">
    <property type="term" value="P:galactose metabolic process"/>
    <property type="evidence" value="ECO:0007669"/>
    <property type="project" value="InterPro"/>
</dbReference>
<evidence type="ECO:0000256" key="5">
    <source>
        <dbReference type="ARBA" id="ARBA00023295"/>
    </source>
</evidence>
<dbReference type="GO" id="GO:0004565">
    <property type="term" value="F:beta-galactosidase activity"/>
    <property type="evidence" value="ECO:0007669"/>
    <property type="project" value="UniProtKB-EC"/>
</dbReference>
<dbReference type="SUPFAM" id="SSF51445">
    <property type="entry name" value="(Trans)glycosidases"/>
    <property type="match status" value="1"/>
</dbReference>
<dbReference type="PANTHER" id="PTHR36447:SF1">
    <property type="entry name" value="BETA-GALACTOSIDASE GANA"/>
    <property type="match status" value="1"/>
</dbReference>
<reference evidence="14 15" key="1">
    <citation type="submission" date="2018-01" db="EMBL/GenBank/DDBJ databases">
        <title>Draft genome sequence of Jishengella endophytica.</title>
        <authorList>
            <person name="Sahin N."/>
            <person name="Ay H."/>
            <person name="Saygin H."/>
        </authorList>
    </citation>
    <scope>NUCLEOTIDE SEQUENCE [LARGE SCALE GENOMIC DNA]</scope>
    <source>
        <strain evidence="14 15">DSM 45430</strain>
    </source>
</reference>
<feature type="active site" description="Proton donor" evidence="7">
    <location>
        <position position="181"/>
    </location>
</feature>
<dbReference type="InterPro" id="IPR017853">
    <property type="entry name" value="GH"/>
</dbReference>
<dbReference type="InterPro" id="IPR003476">
    <property type="entry name" value="Glyco_hydro_42"/>
</dbReference>
<feature type="region of interest" description="Disordered" evidence="10">
    <location>
        <begin position="1"/>
        <end position="34"/>
    </location>
</feature>
<dbReference type="InterPro" id="IPR013739">
    <property type="entry name" value="Beta_galactosidase_C"/>
</dbReference>
<feature type="domain" description="Glycoside hydrolase family 42 N-terminal" evidence="11">
    <location>
        <begin position="45"/>
        <end position="411"/>
    </location>
</feature>
<dbReference type="Gene3D" id="3.40.50.880">
    <property type="match status" value="1"/>
</dbReference>
<evidence type="ECO:0000313" key="15">
    <source>
        <dbReference type="Proteomes" id="UP000248627"/>
    </source>
</evidence>
<comment type="similarity">
    <text evidence="2 6">Belongs to the glycosyl hydrolase 42 family.</text>
</comment>
<dbReference type="CDD" id="cd03143">
    <property type="entry name" value="A4_beta-galactosidase_middle_domain"/>
    <property type="match status" value="1"/>
</dbReference>
<evidence type="ECO:0000256" key="9">
    <source>
        <dbReference type="PIRSR" id="PIRSR001084-3"/>
    </source>
</evidence>
<proteinExistence type="inferred from homology"/>
<dbReference type="InterPro" id="IPR013780">
    <property type="entry name" value="Glyco_hydro_b"/>
</dbReference>
<dbReference type="InterPro" id="IPR013738">
    <property type="entry name" value="Beta_galactosidase_Trimer"/>
</dbReference>
<dbReference type="PANTHER" id="PTHR36447">
    <property type="entry name" value="BETA-GALACTOSIDASE GANA"/>
    <property type="match status" value="1"/>
</dbReference>
<dbReference type="InterPro" id="IPR013529">
    <property type="entry name" value="Glyco_hydro_42_N"/>
</dbReference>
<dbReference type="Pfam" id="PF02449">
    <property type="entry name" value="Glyco_hydro_42"/>
    <property type="match status" value="1"/>
</dbReference>
<keyword evidence="4 6" id="KW-0378">Hydrolase</keyword>
<feature type="domain" description="Beta-galactosidase C-terminal" evidence="13">
    <location>
        <begin position="658"/>
        <end position="710"/>
    </location>
</feature>
<dbReference type="AlphaFoldDB" id="A0A2W2CPC3"/>
<comment type="catalytic activity">
    <reaction evidence="1 6">
        <text>Hydrolysis of terminal non-reducing beta-D-galactose residues in beta-D-galactosides.</text>
        <dbReference type="EC" id="3.2.1.23"/>
    </reaction>
</comment>
<dbReference type="Gene3D" id="3.20.20.80">
    <property type="entry name" value="Glycosidases"/>
    <property type="match status" value="1"/>
</dbReference>
<evidence type="ECO:0000256" key="10">
    <source>
        <dbReference type="SAM" id="MobiDB-lite"/>
    </source>
</evidence>
<dbReference type="OrthoDB" id="9800974at2"/>
<comment type="caution">
    <text evidence="14">The sequence shown here is derived from an EMBL/GenBank/DDBJ whole genome shotgun (WGS) entry which is preliminary data.</text>
</comment>
<evidence type="ECO:0000313" key="14">
    <source>
        <dbReference type="EMBL" id="PZF87016.1"/>
    </source>
</evidence>
<dbReference type="PIRSF" id="PIRSF001084">
    <property type="entry name" value="B-galactosidase"/>
    <property type="match status" value="1"/>
</dbReference>
<sequence length="713" mass="78561">MTGDSPQRDGTPGLRPDRPAAASDQPARPGLHSLTAGRGMLFGGDYNPEQWPEEVWVEDVALMRAAHVNLVTVGVFSWARIEPEPGTRDFGWLDRVLDLLHDGGIAVDLATPTASPPPWLGHRWPETLPVDESGHRLYYGARNQWCPSSPIYRERALALVTDLADRYADHPALAMWHVGNEYGQVCHCDDTAAAFRGWLRERYGDLATLNEAWGTTFWSQHYGQWDEILTPRRAPYLRNPTQMLDFQRFCSDALLAHYRAERDILRRRTPSVPVTTNFMGFFKPVDYWAWAPHEDVVANDWYPFPGDPRSPVRAALTHDLMRGLAGGGPWMLLEQATDGVNWQKHNLPKPAGQFRLESLQAVARGADGLCYFQWRASRFGAERYHAAMVPHAGADTRLHTRVREHGAELRRLAPLVGQPVPARVALVHDWQSWWACESDGRPSDRLLVTDQLLRFYEPLWRRGVTVDLVPPGAELSGYRLVVVPNLFLLSDATAESLTSYVRDGGVLLVGPFSGVADPLGHIHTGRFPAPLREVLGASGEAWLPVADDPPLRCRWIADAEQRGDADAPAGTVPDPSPTGVEFTATIWSELMRAESARPVATFLDGDLAGAPAVLRNEFGTGRAWYLATVPQEAAMVALTDRVLADAAVTGVLPDLPDGVEAVRRGDTLFLLNHGAGPARVTLTEPAGELLTGDRVEGALTLAPRDVVVLKPLA</sequence>
<feature type="binding site" evidence="9">
    <location>
        <position position="188"/>
    </location>
    <ligand>
        <name>Zn(2+)</name>
        <dbReference type="ChEBI" id="CHEBI:29105"/>
    </ligand>
</feature>
<keyword evidence="15" id="KW-1185">Reference proteome</keyword>
<name>A0A2W2CPC3_9ACTN</name>
<dbReference type="SUPFAM" id="SSF52317">
    <property type="entry name" value="Class I glutamine amidotransferase-like"/>
    <property type="match status" value="1"/>
</dbReference>
<evidence type="ECO:0000256" key="8">
    <source>
        <dbReference type="PIRSR" id="PIRSR001084-2"/>
    </source>
</evidence>
<feature type="binding site" evidence="8">
    <location>
        <position position="342"/>
    </location>
    <ligand>
        <name>substrate</name>
    </ligand>
</feature>
<dbReference type="EC" id="3.2.1.23" evidence="3 6"/>
<evidence type="ECO:0000259" key="12">
    <source>
        <dbReference type="Pfam" id="PF08532"/>
    </source>
</evidence>
<dbReference type="GO" id="GO:0009341">
    <property type="term" value="C:beta-galactosidase complex"/>
    <property type="evidence" value="ECO:0007669"/>
    <property type="project" value="InterPro"/>
</dbReference>
<keyword evidence="9" id="KW-0862">Zinc</keyword>
<dbReference type="Proteomes" id="UP000248627">
    <property type="component" value="Unassembled WGS sequence"/>
</dbReference>
<evidence type="ECO:0000256" key="3">
    <source>
        <dbReference type="ARBA" id="ARBA00012756"/>
    </source>
</evidence>
<feature type="binding site" evidence="9">
    <location>
        <position position="186"/>
    </location>
    <ligand>
        <name>Zn(2+)</name>
        <dbReference type="ChEBI" id="CHEBI:29105"/>
    </ligand>
</feature>
<evidence type="ECO:0000259" key="13">
    <source>
        <dbReference type="Pfam" id="PF08533"/>
    </source>
</evidence>
<dbReference type="GO" id="GO:0046872">
    <property type="term" value="F:metal ion binding"/>
    <property type="evidence" value="ECO:0007669"/>
    <property type="project" value="UniProtKB-KW"/>
</dbReference>
<feature type="domain" description="Beta-galactosidase trimerisation" evidence="12">
    <location>
        <begin position="422"/>
        <end position="648"/>
    </location>
</feature>
<feature type="binding site" evidence="8">
    <location>
        <position position="180"/>
    </location>
    <ligand>
        <name>substrate</name>
    </ligand>
</feature>
<dbReference type="Pfam" id="PF08533">
    <property type="entry name" value="Glyco_hydro_42C"/>
    <property type="match status" value="1"/>
</dbReference>
<feature type="binding site" evidence="9">
    <location>
        <position position="146"/>
    </location>
    <ligand>
        <name>Zn(2+)</name>
        <dbReference type="ChEBI" id="CHEBI:29105"/>
    </ligand>
</feature>
<keyword evidence="9" id="KW-0479">Metal-binding</keyword>
<dbReference type="InterPro" id="IPR029062">
    <property type="entry name" value="Class_I_gatase-like"/>
</dbReference>
<evidence type="ECO:0000256" key="6">
    <source>
        <dbReference type="PIRNR" id="PIRNR001084"/>
    </source>
</evidence>
<evidence type="ECO:0000256" key="4">
    <source>
        <dbReference type="ARBA" id="ARBA00022801"/>
    </source>
</evidence>
<feature type="binding site" evidence="8">
    <location>
        <position position="142"/>
    </location>
    <ligand>
        <name>substrate</name>
    </ligand>
</feature>
<feature type="active site" description="Nucleophile" evidence="7">
    <location>
        <position position="334"/>
    </location>
</feature>
<dbReference type="Pfam" id="PF08532">
    <property type="entry name" value="Glyco_hydro_42M"/>
    <property type="match status" value="1"/>
</dbReference>
<evidence type="ECO:0000256" key="1">
    <source>
        <dbReference type="ARBA" id="ARBA00001412"/>
    </source>
</evidence>
<dbReference type="EMBL" id="POTX01000287">
    <property type="protein sequence ID" value="PZF87016.1"/>
    <property type="molecule type" value="Genomic_DNA"/>
</dbReference>
<dbReference type="RefSeq" id="WP_111246080.1">
    <property type="nucleotide sequence ID" value="NZ_POTX01000287.1"/>
</dbReference>
<keyword evidence="5 6" id="KW-0326">Glycosidase</keyword>